<evidence type="ECO:0000313" key="1">
    <source>
        <dbReference type="EMBL" id="KFL62855.1"/>
    </source>
</evidence>
<dbReference type="InParanoid" id="A0A080WR82"/>
<organism evidence="1 2">
    <name type="scientific">Trichophyton rubrum (strain ATCC MYA-4607 / CBS 118892)</name>
    <name type="common">Athlete's foot fungus</name>
    <dbReference type="NCBI Taxonomy" id="559305"/>
    <lineage>
        <taxon>Eukaryota</taxon>
        <taxon>Fungi</taxon>
        <taxon>Dikarya</taxon>
        <taxon>Ascomycota</taxon>
        <taxon>Pezizomycotina</taxon>
        <taxon>Eurotiomycetes</taxon>
        <taxon>Eurotiomycetidae</taxon>
        <taxon>Onygenales</taxon>
        <taxon>Arthrodermataceae</taxon>
        <taxon>Trichophyton</taxon>
    </lineage>
</organism>
<keyword evidence="2" id="KW-1185">Reference proteome</keyword>
<evidence type="ECO:0000313" key="2">
    <source>
        <dbReference type="Proteomes" id="UP000008864"/>
    </source>
</evidence>
<dbReference type="Proteomes" id="UP000008864">
    <property type="component" value="Unassembled WGS sequence"/>
</dbReference>
<gene>
    <name evidence="1" type="ORF">TERG_12605</name>
</gene>
<accession>A0A080WR82</accession>
<dbReference type="VEuPathDB" id="FungiDB:TERG_12605"/>
<protein>
    <submittedName>
        <fullName evidence="1">Uncharacterized protein</fullName>
    </submittedName>
</protein>
<reference evidence="2" key="1">
    <citation type="journal article" date="2012" name="MBio">
        <title>Comparative genome analysis of Trichophyton rubrum and related dermatophytes reveals candidate genes involved in infection.</title>
        <authorList>
            <person name="Martinez D.A."/>
            <person name="Oliver B.G."/>
            <person name="Graeser Y."/>
            <person name="Goldberg J.M."/>
            <person name="Li W."/>
            <person name="Martinez-Rossi N.M."/>
            <person name="Monod M."/>
            <person name="Shelest E."/>
            <person name="Barton R.C."/>
            <person name="Birch E."/>
            <person name="Brakhage A.A."/>
            <person name="Chen Z."/>
            <person name="Gurr S.J."/>
            <person name="Heiman D."/>
            <person name="Heitman J."/>
            <person name="Kosti I."/>
            <person name="Rossi A."/>
            <person name="Saif S."/>
            <person name="Samalova M."/>
            <person name="Saunders C.W."/>
            <person name="Shea T."/>
            <person name="Summerbell R.C."/>
            <person name="Xu J."/>
            <person name="Young S."/>
            <person name="Zeng Q."/>
            <person name="Birren B.W."/>
            <person name="Cuomo C.A."/>
            <person name="White T.C."/>
        </authorList>
    </citation>
    <scope>NUCLEOTIDE SEQUENCE [LARGE SCALE GENOMIC DNA]</scope>
    <source>
        <strain evidence="2">ATCC MYA-4607 / CBS 118892</strain>
    </source>
</reference>
<dbReference type="RefSeq" id="XP_047607383.1">
    <property type="nucleotide sequence ID" value="XM_047751544.1"/>
</dbReference>
<sequence>MHFVVTIVAVGIPWYIPKLTLVLGSQEWFKKRVQSPESSLFAFVIIPFLSPDIRVKGKPKKNFETRNVPVKAPRFMPSPTPMRERTPVSRLSLQSISCKNDERKKSLSFPSEYSHRHKCFHFRQDLHAHSSVILLLIL</sequence>
<dbReference type="EMBL" id="GG700658">
    <property type="protein sequence ID" value="KFL62855.1"/>
    <property type="molecule type" value="Genomic_DNA"/>
</dbReference>
<dbReference type="HOGENOM" id="CLU_1856724_0_0_1"/>
<proteinExistence type="predicted"/>
<name>A0A080WR82_TRIRC</name>
<dbReference type="GeneID" id="71777757"/>
<dbReference type="AlphaFoldDB" id="A0A080WR82"/>